<accession>A0AAN6J803</accession>
<sequence length="640" mass="71092">MSFSRIPLLLALVYAVSSEQPSAPSPISAQLRELPWASGGLNILHTTDTHGWHGGHLQEAQYSADWGDYISFAHHLRKRADDDGSDLLLVDTGDRVEGNGLYDASDPKGRYTFDIFKQQRMDVITPGNHELYLANTSSREYAEVVPDFKDAYIASNLDIYSAKSTKYEPFAPRYRRFATKNRGLRVLAFGFMFDFRGNANNTFVQPVEETVKEQWFQDALRTKDVDLFLVAGHVPVRDSKEYDMIYRAIRDVVWDTPIVFFGGHTHIRDFRKYEKTAYGIESGRYMETIGFLSISDLGSGKKDVVAAANPSFKRMYIDNNLYSMQHHSGMNASTFSTAHGRNVSQAIHAARKAMHLDHAFGCAPQDYWLNRAPYPANDSLLSLLDKQVLPDTFQHSKKPTIVITNSGAIRFDIFKGPFTIDTTFVVSPFTSGFRKLSDVPYGVASQVLRLLNNEGPISLDDLASLEQGIAAFCEQGSSGTNADIRFRIAICTDGSADAAVRVQDLMPPLPPVGPQILRGDGGAMQQVLLVAGEKPTVPGYTTVDDAGDDGDDTVHQAIQFYDVPNCIGIDVGYSTTAMVDKPETVDLVYNEFIQDWVLLALKFLGKTYGKGDTKESLGGKTMTDVISEWVAQHWECEEDV</sequence>
<dbReference type="Pfam" id="PF21953">
    <property type="entry name" value="NadN_nucleosid_C"/>
    <property type="match status" value="1"/>
</dbReference>
<dbReference type="InterPro" id="IPR053828">
    <property type="entry name" value="Nucleosidase_C"/>
</dbReference>
<dbReference type="InterPro" id="IPR029052">
    <property type="entry name" value="Metallo-depent_PP-like"/>
</dbReference>
<dbReference type="GO" id="GO:0016787">
    <property type="term" value="F:hydrolase activity"/>
    <property type="evidence" value="ECO:0007669"/>
    <property type="project" value="InterPro"/>
</dbReference>
<organism evidence="4 5">
    <name type="scientific">Friedmanniomyces endolithicus</name>
    <dbReference type="NCBI Taxonomy" id="329885"/>
    <lineage>
        <taxon>Eukaryota</taxon>
        <taxon>Fungi</taxon>
        <taxon>Dikarya</taxon>
        <taxon>Ascomycota</taxon>
        <taxon>Pezizomycotina</taxon>
        <taxon>Dothideomycetes</taxon>
        <taxon>Dothideomycetidae</taxon>
        <taxon>Mycosphaerellales</taxon>
        <taxon>Teratosphaeriaceae</taxon>
        <taxon>Friedmanniomyces</taxon>
    </lineage>
</organism>
<dbReference type="Proteomes" id="UP001168146">
    <property type="component" value="Unassembled WGS sequence"/>
</dbReference>
<dbReference type="CDD" id="cd07407">
    <property type="entry name" value="MPP_YHR202W_N"/>
    <property type="match status" value="1"/>
</dbReference>
<dbReference type="FunFam" id="3.60.21.10:FF:000043">
    <property type="entry name" value="Ser/Thr protein phosphatase family"/>
    <property type="match status" value="1"/>
</dbReference>
<feature type="domain" description="Calcineurin-like phosphoesterase" evidence="2">
    <location>
        <begin position="42"/>
        <end position="267"/>
    </location>
</feature>
<dbReference type="EMBL" id="JASUXU010000066">
    <property type="protein sequence ID" value="KAK0312287.1"/>
    <property type="molecule type" value="Genomic_DNA"/>
</dbReference>
<dbReference type="InterPro" id="IPR006179">
    <property type="entry name" value="5_nucleotidase/apyrase"/>
</dbReference>
<gene>
    <name evidence="4" type="ORF">LTR82_014083</name>
</gene>
<evidence type="ECO:0000256" key="1">
    <source>
        <dbReference type="SAM" id="SignalP"/>
    </source>
</evidence>
<proteinExistence type="predicted"/>
<dbReference type="InterPro" id="IPR041823">
    <property type="entry name" value="YHR202W_N"/>
</dbReference>
<dbReference type="InterPro" id="IPR004843">
    <property type="entry name" value="Calcineurin-like_PHP"/>
</dbReference>
<feature type="signal peptide" evidence="1">
    <location>
        <begin position="1"/>
        <end position="18"/>
    </location>
</feature>
<dbReference type="PANTHER" id="PTHR11575:SF43">
    <property type="entry name" value="SER_THR PROTEIN PHOSPHATASE FAMILY (AFU_ORTHOLOGUE AFUA_3G04160)"/>
    <property type="match status" value="1"/>
</dbReference>
<dbReference type="InterPro" id="IPR014485">
    <property type="entry name" value="Pesterase_C1039"/>
</dbReference>
<dbReference type="SUPFAM" id="SSF56300">
    <property type="entry name" value="Metallo-dependent phosphatases"/>
    <property type="match status" value="1"/>
</dbReference>
<evidence type="ECO:0000259" key="2">
    <source>
        <dbReference type="Pfam" id="PF00149"/>
    </source>
</evidence>
<dbReference type="Pfam" id="PF00149">
    <property type="entry name" value="Metallophos"/>
    <property type="match status" value="1"/>
</dbReference>
<keyword evidence="1" id="KW-0732">Signal</keyword>
<comment type="caution">
    <text evidence="4">The sequence shown here is derived from an EMBL/GenBank/DDBJ whole genome shotgun (WGS) entry which is preliminary data.</text>
</comment>
<dbReference type="GO" id="GO:0005829">
    <property type="term" value="C:cytosol"/>
    <property type="evidence" value="ECO:0007669"/>
    <property type="project" value="TreeGrafter"/>
</dbReference>
<feature type="chain" id="PRO_5042810828" description="Calcineurin-like phosphoesterase domain-containing protein" evidence="1">
    <location>
        <begin position="19"/>
        <end position="640"/>
    </location>
</feature>
<dbReference type="GO" id="GO:0005576">
    <property type="term" value="C:extracellular region"/>
    <property type="evidence" value="ECO:0007669"/>
    <property type="project" value="UniProtKB-ARBA"/>
</dbReference>
<dbReference type="PANTHER" id="PTHR11575">
    <property type="entry name" value="5'-NUCLEOTIDASE-RELATED"/>
    <property type="match status" value="1"/>
</dbReference>
<name>A0AAN6J803_9PEZI</name>
<dbReference type="AlphaFoldDB" id="A0AAN6J803"/>
<dbReference type="PIRSF" id="PIRSF017316">
    <property type="entry name" value="Pesterase_C1039"/>
    <property type="match status" value="1"/>
</dbReference>
<dbReference type="Gene3D" id="3.90.780.10">
    <property type="entry name" value="5'-Nucleotidase, C-terminal domain"/>
    <property type="match status" value="2"/>
</dbReference>
<evidence type="ECO:0008006" key="6">
    <source>
        <dbReference type="Google" id="ProtNLM"/>
    </source>
</evidence>
<dbReference type="GO" id="GO:0009166">
    <property type="term" value="P:nucleotide catabolic process"/>
    <property type="evidence" value="ECO:0007669"/>
    <property type="project" value="InterPro"/>
</dbReference>
<evidence type="ECO:0000313" key="4">
    <source>
        <dbReference type="EMBL" id="KAK0312287.1"/>
    </source>
</evidence>
<evidence type="ECO:0000259" key="3">
    <source>
        <dbReference type="Pfam" id="PF21953"/>
    </source>
</evidence>
<dbReference type="InterPro" id="IPR036907">
    <property type="entry name" value="5'-Nucleotdase_C_sf"/>
</dbReference>
<dbReference type="SUPFAM" id="SSF55816">
    <property type="entry name" value="5'-nucleotidase (syn. UDP-sugar hydrolase), C-terminal domain"/>
    <property type="match status" value="1"/>
</dbReference>
<feature type="domain" description="Putative 5'-nucleotidase C-terminal" evidence="3">
    <location>
        <begin position="366"/>
        <end position="598"/>
    </location>
</feature>
<evidence type="ECO:0000313" key="5">
    <source>
        <dbReference type="Proteomes" id="UP001168146"/>
    </source>
</evidence>
<dbReference type="Gene3D" id="3.60.21.10">
    <property type="match status" value="1"/>
</dbReference>
<protein>
    <recommendedName>
        <fullName evidence="6">Calcineurin-like phosphoesterase domain-containing protein</fullName>
    </recommendedName>
</protein>
<reference evidence="4" key="1">
    <citation type="submission" date="2021-12" db="EMBL/GenBank/DDBJ databases">
        <title>Black yeast isolated from Biological Soil Crust.</title>
        <authorList>
            <person name="Kurbessoian T."/>
        </authorList>
    </citation>
    <scope>NUCLEOTIDE SEQUENCE</scope>
    <source>
        <strain evidence="4">CCFEE 5208</strain>
    </source>
</reference>